<dbReference type="EMBL" id="JAPNTZ010000009">
    <property type="protein sequence ID" value="MCY1141650.1"/>
    <property type="molecule type" value="Genomic_DNA"/>
</dbReference>
<evidence type="ECO:0000313" key="3">
    <source>
        <dbReference type="Proteomes" id="UP001151002"/>
    </source>
</evidence>
<accession>A0ABT4B580</accession>
<evidence type="ECO:0000256" key="1">
    <source>
        <dbReference type="SAM" id="SignalP"/>
    </source>
</evidence>
<feature type="chain" id="PRO_5045053309" description="Lipoprotein" evidence="1">
    <location>
        <begin position="25"/>
        <end position="188"/>
    </location>
</feature>
<keyword evidence="3" id="KW-1185">Reference proteome</keyword>
<proteinExistence type="predicted"/>
<protein>
    <recommendedName>
        <fullName evidence="4">Lipoprotein</fullName>
    </recommendedName>
</protein>
<dbReference type="Proteomes" id="UP001151002">
    <property type="component" value="Unassembled WGS sequence"/>
</dbReference>
<keyword evidence="1" id="KW-0732">Signal</keyword>
<name>A0ABT4B580_9ACTN</name>
<dbReference type="RefSeq" id="WP_267566041.1">
    <property type="nucleotide sequence ID" value="NZ_JAPNTZ010000009.1"/>
</dbReference>
<evidence type="ECO:0008006" key="4">
    <source>
        <dbReference type="Google" id="ProtNLM"/>
    </source>
</evidence>
<comment type="caution">
    <text evidence="2">The sequence shown here is derived from an EMBL/GenBank/DDBJ whole genome shotgun (WGS) entry which is preliminary data.</text>
</comment>
<organism evidence="2 3">
    <name type="scientific">Paractinoplanes pyxinae</name>
    <dbReference type="NCBI Taxonomy" id="2997416"/>
    <lineage>
        <taxon>Bacteria</taxon>
        <taxon>Bacillati</taxon>
        <taxon>Actinomycetota</taxon>
        <taxon>Actinomycetes</taxon>
        <taxon>Micromonosporales</taxon>
        <taxon>Micromonosporaceae</taxon>
        <taxon>Paractinoplanes</taxon>
    </lineage>
</organism>
<dbReference type="PROSITE" id="PS51257">
    <property type="entry name" value="PROKAR_LIPOPROTEIN"/>
    <property type="match status" value="1"/>
</dbReference>
<reference evidence="2" key="1">
    <citation type="submission" date="2022-11" db="EMBL/GenBank/DDBJ databases">
        <authorList>
            <person name="Somphong A."/>
            <person name="Phongsopitanun W."/>
        </authorList>
    </citation>
    <scope>NUCLEOTIDE SEQUENCE</scope>
    <source>
        <strain evidence="2">Pm04-4</strain>
    </source>
</reference>
<evidence type="ECO:0000313" key="2">
    <source>
        <dbReference type="EMBL" id="MCY1141650.1"/>
    </source>
</evidence>
<sequence length="188" mass="19218">MSRYRKSATATALLLGAATLSGCAAVEPTASDNVVRSAAVTPSDAVAAPDVTVPVSPVPATTVTVTTSPSAKKPAKRGPRIVYLRIAQKPKCAEGTAVFRADPVPLIIEWKITGATGGALSVDDPTNTPGTYGPVELKGSQEFVFSCNGEVGSKETHTYALYTVGNGKVRSKTITASATVLDKGLGAN</sequence>
<feature type="signal peptide" evidence="1">
    <location>
        <begin position="1"/>
        <end position="24"/>
    </location>
</feature>
<gene>
    <name evidence="2" type="ORF">OWR29_26945</name>
</gene>